<organism evidence="3 4">
    <name type="scientific">Dyella jiangningensis</name>
    <dbReference type="NCBI Taxonomy" id="1379159"/>
    <lineage>
        <taxon>Bacteria</taxon>
        <taxon>Pseudomonadati</taxon>
        <taxon>Pseudomonadota</taxon>
        <taxon>Gammaproteobacteria</taxon>
        <taxon>Lysobacterales</taxon>
        <taxon>Rhodanobacteraceae</taxon>
        <taxon>Dyella</taxon>
    </lineage>
</organism>
<dbReference type="AlphaFoldDB" id="A0A328P6L3"/>
<feature type="region of interest" description="Disordered" evidence="1">
    <location>
        <begin position="147"/>
        <end position="169"/>
    </location>
</feature>
<reference evidence="3 4" key="1">
    <citation type="journal article" date="2018" name="Genet. Mol. Biol.">
        <title>The genome sequence of Dyella jiangningensis FCAV SCS01 from a lignocellulose-decomposing microbial consortium metagenome reveals potential for biotechnological applications.</title>
        <authorList>
            <person name="Desiderato J.G."/>
            <person name="Alvarenga D.O."/>
            <person name="Constancio M.T.L."/>
            <person name="Alves L.M.C."/>
            <person name="Varani A.M."/>
        </authorList>
    </citation>
    <scope>NUCLEOTIDE SEQUENCE [LARGE SCALE GENOMIC DNA]</scope>
    <source>
        <strain evidence="3 4">FCAV SCS01</strain>
    </source>
</reference>
<accession>A0A328P6L3</accession>
<evidence type="ECO:0000256" key="2">
    <source>
        <dbReference type="SAM" id="SignalP"/>
    </source>
</evidence>
<keyword evidence="4" id="KW-1185">Reference proteome</keyword>
<dbReference type="EMBL" id="NFZS01000001">
    <property type="protein sequence ID" value="RAO76646.1"/>
    <property type="molecule type" value="Genomic_DNA"/>
</dbReference>
<proteinExistence type="predicted"/>
<dbReference type="Proteomes" id="UP000248926">
    <property type="component" value="Unassembled WGS sequence"/>
</dbReference>
<dbReference type="OrthoDB" id="9889461at2"/>
<gene>
    <name evidence="3" type="ORF">CA260_01610</name>
</gene>
<comment type="caution">
    <text evidence="3">The sequence shown here is derived from an EMBL/GenBank/DDBJ whole genome shotgun (WGS) entry which is preliminary data.</text>
</comment>
<protein>
    <submittedName>
        <fullName evidence="3">Uncharacterized protein</fullName>
    </submittedName>
</protein>
<dbReference type="RefSeq" id="WP_111980720.1">
    <property type="nucleotide sequence ID" value="NZ_NFZS01000001.1"/>
</dbReference>
<feature type="chain" id="PRO_5016385478" evidence="2">
    <location>
        <begin position="31"/>
        <end position="169"/>
    </location>
</feature>
<sequence>MRVRKTAGKSWVFIGVAALAACMAAGVAQADSADKVSPYLSAFESAAGGKSSSMSVDGRLGGFVLGPNKLVFVDQASQKLWLVTTKDGCEQPFITDDGSVVTQDAQGRADACHFKSIQPVNREKLSRILASRQNGADIFSTLPLLGPPPPDTSINHMSNVTSNSNNGVK</sequence>
<evidence type="ECO:0000256" key="1">
    <source>
        <dbReference type="SAM" id="MobiDB-lite"/>
    </source>
</evidence>
<evidence type="ECO:0000313" key="3">
    <source>
        <dbReference type="EMBL" id="RAO76646.1"/>
    </source>
</evidence>
<name>A0A328P6L3_9GAMM</name>
<dbReference type="PROSITE" id="PS51257">
    <property type="entry name" value="PROKAR_LIPOPROTEIN"/>
    <property type="match status" value="1"/>
</dbReference>
<feature type="signal peptide" evidence="2">
    <location>
        <begin position="1"/>
        <end position="30"/>
    </location>
</feature>
<feature type="compositionally biased region" description="Polar residues" evidence="1">
    <location>
        <begin position="152"/>
        <end position="169"/>
    </location>
</feature>
<keyword evidence="2" id="KW-0732">Signal</keyword>
<evidence type="ECO:0000313" key="4">
    <source>
        <dbReference type="Proteomes" id="UP000248926"/>
    </source>
</evidence>